<feature type="region of interest" description="Disordered" evidence="1">
    <location>
        <begin position="165"/>
        <end position="203"/>
    </location>
</feature>
<reference evidence="2 3" key="1">
    <citation type="journal article" date="2012" name="PLoS Pathog.">
        <title>Diverse lifestyles and strategies of plant pathogenesis encoded in the genomes of eighteen Dothideomycetes fungi.</title>
        <authorList>
            <person name="Ohm R.A."/>
            <person name="Feau N."/>
            <person name="Henrissat B."/>
            <person name="Schoch C.L."/>
            <person name="Horwitz B.A."/>
            <person name="Barry K.W."/>
            <person name="Condon B.J."/>
            <person name="Copeland A.C."/>
            <person name="Dhillon B."/>
            <person name="Glaser F."/>
            <person name="Hesse C.N."/>
            <person name="Kosti I."/>
            <person name="LaButti K."/>
            <person name="Lindquist E.A."/>
            <person name="Lucas S."/>
            <person name="Salamov A.A."/>
            <person name="Bradshaw R.E."/>
            <person name="Ciuffetti L."/>
            <person name="Hamelin R.C."/>
            <person name="Kema G.H.J."/>
            <person name="Lawrence C."/>
            <person name="Scott J.A."/>
            <person name="Spatafora J.W."/>
            <person name="Turgeon B.G."/>
            <person name="de Wit P.J.G.M."/>
            <person name="Zhong S."/>
            <person name="Goodwin S.B."/>
            <person name="Grigoriev I.V."/>
        </authorList>
    </citation>
    <scope>NUCLEOTIDE SEQUENCE [LARGE SCALE GENOMIC DNA]</scope>
    <source>
        <strain evidence="2 3">SO2202</strain>
    </source>
</reference>
<dbReference type="RefSeq" id="XP_016761516.1">
    <property type="nucleotide sequence ID" value="XM_016907636.1"/>
</dbReference>
<dbReference type="Proteomes" id="UP000016931">
    <property type="component" value="Unassembled WGS sequence"/>
</dbReference>
<feature type="compositionally biased region" description="Low complexity" evidence="1">
    <location>
        <begin position="419"/>
        <end position="438"/>
    </location>
</feature>
<protein>
    <submittedName>
        <fullName evidence="2">Uncharacterized protein</fullName>
    </submittedName>
</protein>
<evidence type="ECO:0000313" key="3">
    <source>
        <dbReference type="Proteomes" id="UP000016931"/>
    </source>
</evidence>
<proteinExistence type="predicted"/>
<evidence type="ECO:0000313" key="2">
    <source>
        <dbReference type="EMBL" id="EMF13395.1"/>
    </source>
</evidence>
<dbReference type="EMBL" id="KB456263">
    <property type="protein sequence ID" value="EMF13395.1"/>
    <property type="molecule type" value="Genomic_DNA"/>
</dbReference>
<feature type="region of interest" description="Disordered" evidence="1">
    <location>
        <begin position="282"/>
        <end position="306"/>
    </location>
</feature>
<dbReference type="GeneID" id="27904773"/>
<dbReference type="HOGENOM" id="CLU_444932_0_0_1"/>
<feature type="region of interest" description="Disordered" evidence="1">
    <location>
        <begin position="516"/>
        <end position="546"/>
    </location>
</feature>
<gene>
    <name evidence="2" type="ORF">SEPMUDRAFT_155711</name>
</gene>
<feature type="region of interest" description="Disordered" evidence="1">
    <location>
        <begin position="399"/>
        <end position="446"/>
    </location>
</feature>
<feature type="compositionally biased region" description="Low complexity" evidence="1">
    <location>
        <begin position="523"/>
        <end position="537"/>
    </location>
</feature>
<dbReference type="AlphaFoldDB" id="M3D5G2"/>
<feature type="region of interest" description="Disordered" evidence="1">
    <location>
        <begin position="133"/>
        <end position="152"/>
    </location>
</feature>
<dbReference type="OrthoDB" id="3632475at2759"/>
<evidence type="ECO:0000256" key="1">
    <source>
        <dbReference type="SAM" id="MobiDB-lite"/>
    </source>
</evidence>
<keyword evidence="3" id="KW-1185">Reference proteome</keyword>
<accession>M3D5G2</accession>
<organism evidence="2 3">
    <name type="scientific">Sphaerulina musiva (strain SO2202)</name>
    <name type="common">Poplar stem canker fungus</name>
    <name type="synonym">Septoria musiva</name>
    <dbReference type="NCBI Taxonomy" id="692275"/>
    <lineage>
        <taxon>Eukaryota</taxon>
        <taxon>Fungi</taxon>
        <taxon>Dikarya</taxon>
        <taxon>Ascomycota</taxon>
        <taxon>Pezizomycotina</taxon>
        <taxon>Dothideomycetes</taxon>
        <taxon>Dothideomycetidae</taxon>
        <taxon>Mycosphaerellales</taxon>
        <taxon>Mycosphaerellaceae</taxon>
        <taxon>Sphaerulina</taxon>
    </lineage>
</organism>
<feature type="compositionally biased region" description="Basic and acidic residues" evidence="1">
    <location>
        <begin position="182"/>
        <end position="203"/>
    </location>
</feature>
<name>M3D5G2_SPHMS</name>
<sequence>MSPSDVANKDATPWNILEVLELVNEDTKDITCVAEWDDVTGRSFRCEREIEQDKQVQAWKQLLDLPWGSKDSSEWRAALMDAATLLSCSMHGSVVQINSVAMAWASIAVLHTHKARGDQLLLGHGESATSKVVEGSKQLLRPRRATTASRPRALIGLRSARSFKLGASRQSRHGSGNSGSDKPSRKDSATDSRKSASDGRNDNQHYQAWVEDVHSGEPAIFQLDEEVQTLRDALLRDCTLEPKSSQRRLRSRSDPEVHMDDDMYFAATTAKGNARARSMPVREQHTSAKQKHPTSPVTERSAREELHKAVRHQVNLPCLNEMIEREHAASGPFLAHHHQQQQQQHRWHVDQNLRQATHAAREREQHSASASAAVAAGLLQRSTEHEKKNLEERIRSFVESTSSSAFPQKSPFATPPHPTNVSNSSSTTTRNNNNNNNSPLPPDEETIQSSWKAYMQDWFQVLQLEPDCTAKTLFSTLPRPVLGLELQQQYREDEDRCFTPQFERDVMDFFRNMPFGGGGEQQGGHATSASASATTATQAYNHNNNNREIYRKKLKAEVSRWHPDKIAQRYVCCAQDEEEEATNTNTSGSGKKKSVLQLATRVTQVITTLLIARA</sequence>